<accession>A0A2T0FNV3</accession>
<dbReference type="GO" id="GO:0005935">
    <property type="term" value="C:cellular bud neck"/>
    <property type="evidence" value="ECO:0007669"/>
    <property type="project" value="UniProtKB-SubCell"/>
</dbReference>
<dbReference type="STRING" id="45607.A0A2T0FNV3"/>
<keyword evidence="5" id="KW-0175">Coiled coil</keyword>
<gene>
    <name evidence="8" type="ORF">B9G98_04286</name>
</gene>
<dbReference type="AlphaFoldDB" id="A0A2T0FNV3"/>
<dbReference type="SUPFAM" id="SSF52540">
    <property type="entry name" value="P-loop containing nucleoside triphosphate hydrolases"/>
    <property type="match status" value="1"/>
</dbReference>
<proteinExistence type="inferred from homology"/>
<name>A0A2T0FNV3_9ASCO</name>
<dbReference type="GO" id="GO:0032156">
    <property type="term" value="C:septin cytoskeleton"/>
    <property type="evidence" value="ECO:0007669"/>
    <property type="project" value="UniProtKB-ARBA"/>
</dbReference>
<dbReference type="InterPro" id="IPR030379">
    <property type="entry name" value="G_SEPTIN_dom"/>
</dbReference>
<evidence type="ECO:0000256" key="6">
    <source>
        <dbReference type="SAM" id="MobiDB-lite"/>
    </source>
</evidence>
<dbReference type="GO" id="GO:0005938">
    <property type="term" value="C:cell cortex"/>
    <property type="evidence" value="ECO:0007669"/>
    <property type="project" value="UniProtKB-ARBA"/>
</dbReference>
<dbReference type="GO" id="GO:0005525">
    <property type="term" value="F:GTP binding"/>
    <property type="evidence" value="ECO:0007669"/>
    <property type="project" value="UniProtKB-KW"/>
</dbReference>
<evidence type="ECO:0000256" key="2">
    <source>
        <dbReference type="ARBA" id="ARBA00022741"/>
    </source>
</evidence>
<dbReference type="OrthoDB" id="416553at2759"/>
<comment type="similarity">
    <text evidence="4">Belongs to the TRAFAC class TrmE-Era-EngA-EngB-Septin-like GTPase superfamily. Septin GTPase family.</text>
</comment>
<evidence type="ECO:0000256" key="4">
    <source>
        <dbReference type="RuleBase" id="RU004560"/>
    </source>
</evidence>
<dbReference type="PIRSF" id="PIRSF006698">
    <property type="entry name" value="Septin"/>
    <property type="match status" value="1"/>
</dbReference>
<feature type="compositionally biased region" description="Polar residues" evidence="6">
    <location>
        <begin position="46"/>
        <end position="55"/>
    </location>
</feature>
<dbReference type="GeneID" id="36518034"/>
<protein>
    <submittedName>
        <fullName evidence="8">Septin spn4</fullName>
    </submittedName>
</protein>
<evidence type="ECO:0000256" key="5">
    <source>
        <dbReference type="SAM" id="Coils"/>
    </source>
</evidence>
<dbReference type="PROSITE" id="PS51719">
    <property type="entry name" value="G_SEPTIN"/>
    <property type="match status" value="1"/>
</dbReference>
<evidence type="ECO:0000259" key="7">
    <source>
        <dbReference type="PROSITE" id="PS51719"/>
    </source>
</evidence>
<evidence type="ECO:0000313" key="8">
    <source>
        <dbReference type="EMBL" id="PRT56666.1"/>
    </source>
</evidence>
<dbReference type="InterPro" id="IPR027417">
    <property type="entry name" value="P-loop_NTPase"/>
</dbReference>
<dbReference type="Gene3D" id="3.40.50.300">
    <property type="entry name" value="P-loop containing nucleotide triphosphate hydrolases"/>
    <property type="match status" value="1"/>
</dbReference>
<dbReference type="Pfam" id="PF00735">
    <property type="entry name" value="Septin"/>
    <property type="match status" value="1"/>
</dbReference>
<reference evidence="8 9" key="1">
    <citation type="submission" date="2017-04" db="EMBL/GenBank/DDBJ databases">
        <title>Genome sequencing of [Candida] sorbophila.</title>
        <authorList>
            <person name="Ahn J.O."/>
        </authorList>
    </citation>
    <scope>NUCLEOTIDE SEQUENCE [LARGE SCALE GENOMIC DNA]</scope>
    <source>
        <strain evidence="8 9">DS02</strain>
    </source>
</reference>
<evidence type="ECO:0000256" key="3">
    <source>
        <dbReference type="ARBA" id="ARBA00023134"/>
    </source>
</evidence>
<dbReference type="RefSeq" id="XP_024666611.1">
    <property type="nucleotide sequence ID" value="XM_024810843.1"/>
</dbReference>
<keyword evidence="9" id="KW-1185">Reference proteome</keyword>
<dbReference type="PANTHER" id="PTHR18884">
    <property type="entry name" value="SEPTIN"/>
    <property type="match status" value="1"/>
</dbReference>
<feature type="coiled-coil region" evidence="5">
    <location>
        <begin position="469"/>
        <end position="496"/>
    </location>
</feature>
<feature type="region of interest" description="Disordered" evidence="6">
    <location>
        <begin position="1"/>
        <end position="63"/>
    </location>
</feature>
<dbReference type="CDD" id="cd01850">
    <property type="entry name" value="CDC_Septin"/>
    <property type="match status" value="1"/>
</dbReference>
<dbReference type="Proteomes" id="UP000238350">
    <property type="component" value="Unassembled WGS sequence"/>
</dbReference>
<feature type="region of interest" description="Disordered" evidence="6">
    <location>
        <begin position="372"/>
        <end position="393"/>
    </location>
</feature>
<comment type="subcellular location">
    <subcellularLocation>
        <location evidence="1">Bud neck</location>
    </subcellularLocation>
</comment>
<keyword evidence="2 4" id="KW-0547">Nucleotide-binding</keyword>
<feature type="domain" description="Septin-type G" evidence="7">
    <location>
        <begin position="95"/>
        <end position="365"/>
    </location>
</feature>
<evidence type="ECO:0000256" key="1">
    <source>
        <dbReference type="ARBA" id="ARBA00004266"/>
    </source>
</evidence>
<dbReference type="InterPro" id="IPR016491">
    <property type="entry name" value="Septin"/>
</dbReference>
<keyword evidence="3 4" id="KW-0342">GTP-binding</keyword>
<organism evidence="8 9">
    <name type="scientific">Wickerhamiella sorbophila</name>
    <dbReference type="NCBI Taxonomy" id="45607"/>
    <lineage>
        <taxon>Eukaryota</taxon>
        <taxon>Fungi</taxon>
        <taxon>Dikarya</taxon>
        <taxon>Ascomycota</taxon>
        <taxon>Saccharomycotina</taxon>
        <taxon>Dipodascomycetes</taxon>
        <taxon>Dipodascales</taxon>
        <taxon>Trichomonascaceae</taxon>
        <taxon>Wickerhamiella</taxon>
    </lineage>
</organism>
<comment type="caution">
    <text evidence="8">The sequence shown here is derived from an EMBL/GenBank/DDBJ whole genome shotgun (WGS) entry which is preliminary data.</text>
</comment>
<dbReference type="EMBL" id="NDIQ01000022">
    <property type="protein sequence ID" value="PRT56666.1"/>
    <property type="molecule type" value="Genomic_DNA"/>
</dbReference>
<evidence type="ECO:0000313" key="9">
    <source>
        <dbReference type="Proteomes" id="UP000238350"/>
    </source>
</evidence>
<sequence>MSTPEMYNCEDENSPVTKLSEPLQATDLRDDDEARAPSLATEDSLKTSAPSTPYTTPDDDNPMRNIAAETMVVLRTNTGCLKYLPLQRKKIVARKGVTFTMMVAGESGLGKTTFVNTLFRDQITDTSVSVSVSERVEGSLFDKTTKLNIRQVEYTENGFTGRFTIVESSGLGDYTNNKSAWLPLCQYIDSQHALYMCEEEQPFREELVDTRVHVCLYFIYPSGHGLLPLDIITMQELSQRVNLIPVVAKADSFCKEDLLNFKRSIRQAIQEHEISVFCPPANSSVGKAMEPIWPYAVIASEKTVNVNGEEARGRRYRWGVSLVDDPEHCDFTSLSEVLMGKNMLDLIDTTHEVHYERQRRLLMQQRLKASTDLQKKEREAEESANALTKGPTEKKSVTFMSPVVDNADTMAIDRYNSLELLAKVMPFGYDYLRKNRLEHNSLFLQRVRCAQEEMGRVSALQETHFKKWNEELRQAKEACQHELDGLYREVESLQHAVGALDSRRRHH</sequence>